<sequence>MQSNEEQPDIAVEFYQKMKAAVTGRISRDAKRMAEKAAQKASKPFSKGRDPVRAADSIDDLMKAFHWEGQLAETELFSSWAKIVGETNAANSKPETLVNGLLTVRCKSTAWATQLRLMQNDILGRINQTYPQLEVTSIKFTGPDAPSWKKGFYSVPGRGPRDTYG</sequence>
<dbReference type="EMBL" id="CP015208">
    <property type="protein sequence ID" value="AOY56642.1"/>
    <property type="molecule type" value="Genomic_DNA"/>
</dbReference>
<name>A0A1D9E0P9_9MICO</name>
<dbReference type="KEGG" id="rpla:A4Z71_06830"/>
<gene>
    <name evidence="1" type="ORF">A4Z71_06830</name>
</gene>
<dbReference type="PANTHER" id="PTHR36456:SF1">
    <property type="entry name" value="UPF0232 PROTEIN SCO3875"/>
    <property type="match status" value="1"/>
</dbReference>
<evidence type="ECO:0000313" key="2">
    <source>
        <dbReference type="Proteomes" id="UP000243784"/>
    </source>
</evidence>
<protein>
    <recommendedName>
        <fullName evidence="3">RNA-binding protein</fullName>
    </recommendedName>
</protein>
<reference evidence="1 2" key="1">
    <citation type="journal article" date="2016" name="Biochim. Biophys. Acta">
        <title>Photochemical characterization of actinorhodopsin and its functional existence in the natural host.</title>
        <authorList>
            <person name="Nakamura S."/>
            <person name="Kikukawa T."/>
            <person name="Tamogami J."/>
            <person name="Kamiya M."/>
            <person name="Aizawa T."/>
            <person name="Hahn M.W."/>
            <person name="Ihara K."/>
            <person name="Kamo N."/>
            <person name="Demura M."/>
        </authorList>
    </citation>
    <scope>NUCLEOTIDE SEQUENCE [LARGE SCALE GENOMIC DNA]</scope>
    <source>
        <strain evidence="1 2">MWH-Dar1</strain>
    </source>
</reference>
<dbReference type="STRING" id="535712.A4Z71_06830"/>
<dbReference type="Pfam" id="PF05258">
    <property type="entry name" value="DciA"/>
    <property type="match status" value="1"/>
</dbReference>
<keyword evidence="2" id="KW-1185">Reference proteome</keyword>
<dbReference type="PANTHER" id="PTHR36456">
    <property type="entry name" value="UPF0232 PROTEIN SCO3875"/>
    <property type="match status" value="1"/>
</dbReference>
<evidence type="ECO:0008006" key="3">
    <source>
        <dbReference type="Google" id="ProtNLM"/>
    </source>
</evidence>
<organism evidence="1 2">
    <name type="scientific">Candidatus Rhodoluna planktonica</name>
    <dbReference type="NCBI Taxonomy" id="535712"/>
    <lineage>
        <taxon>Bacteria</taxon>
        <taxon>Bacillati</taxon>
        <taxon>Actinomycetota</taxon>
        <taxon>Actinomycetes</taxon>
        <taxon>Micrococcales</taxon>
        <taxon>Microbacteriaceae</taxon>
        <taxon>Luna cluster</taxon>
        <taxon>Luna-1 subcluster</taxon>
        <taxon>Rhodoluna</taxon>
    </lineage>
</organism>
<dbReference type="RefSeq" id="WP_070955139.1">
    <property type="nucleotide sequence ID" value="NZ_CP015208.1"/>
</dbReference>
<evidence type="ECO:0000313" key="1">
    <source>
        <dbReference type="EMBL" id="AOY56642.1"/>
    </source>
</evidence>
<dbReference type="InterPro" id="IPR007922">
    <property type="entry name" value="DciA-like"/>
</dbReference>
<proteinExistence type="predicted"/>
<dbReference type="AlphaFoldDB" id="A0A1D9E0P9"/>
<dbReference type="Proteomes" id="UP000243784">
    <property type="component" value="Chromosome"/>
</dbReference>
<dbReference type="OrthoDB" id="5516926at2"/>
<accession>A0A1D9E0P9</accession>